<dbReference type="InterPro" id="IPR029058">
    <property type="entry name" value="AB_hydrolase_fold"/>
</dbReference>
<evidence type="ECO:0000313" key="2">
    <source>
        <dbReference type="EMBL" id="QBD80420.1"/>
    </source>
</evidence>
<dbReference type="Gene3D" id="3.40.50.1820">
    <property type="entry name" value="alpha/beta hydrolase"/>
    <property type="match status" value="1"/>
</dbReference>
<proteinExistence type="predicted"/>
<dbReference type="GO" id="GO:0016787">
    <property type="term" value="F:hydrolase activity"/>
    <property type="evidence" value="ECO:0007669"/>
    <property type="project" value="UniProtKB-KW"/>
</dbReference>
<reference evidence="2 3" key="1">
    <citation type="submission" date="2019-01" db="EMBL/GenBank/DDBJ databases">
        <title>Ktedonosporobacter rubrisoli SCAWS-G2.</title>
        <authorList>
            <person name="Huang Y."/>
            <person name="Yan B."/>
        </authorList>
    </citation>
    <scope>NUCLEOTIDE SEQUENCE [LARGE SCALE GENOMIC DNA]</scope>
    <source>
        <strain evidence="2 3">SCAWS-G2</strain>
    </source>
</reference>
<dbReference type="PANTHER" id="PTHR43798">
    <property type="entry name" value="MONOACYLGLYCEROL LIPASE"/>
    <property type="match status" value="1"/>
</dbReference>
<dbReference type="InterPro" id="IPR000073">
    <property type="entry name" value="AB_hydrolase_1"/>
</dbReference>
<evidence type="ECO:0000259" key="1">
    <source>
        <dbReference type="Pfam" id="PF00561"/>
    </source>
</evidence>
<dbReference type="PRINTS" id="PR00111">
    <property type="entry name" value="ABHYDROLASE"/>
</dbReference>
<gene>
    <name evidence="2" type="ORF">EPA93_32390</name>
</gene>
<name>A0A4P6JYA4_KTERU</name>
<sequence>MSVQSVGGISIAYDEYGSGIPFVLLHGHPFNHTMWQDQREALQAICRVITPDLRGYGETTVVPGKTTMAEFARDLAALLDALAIERIILGGLSMGGQIVFEFYRQFPERVRALLLADTQPQVDTEEVRAARYTTAERILAEGMQDFATELLPRLLARETMASQPKVVERVRQMIVNTPPAGAAAALRGRAERQDYTPVLGEIAVPTLIVVGSEDEFTPVQDAQLMHQGIAGSQLAILEGVGHMPNMERPFEFNAVLRKFLLPIISAN</sequence>
<accession>A0A4P6JYA4</accession>
<dbReference type="InterPro" id="IPR050266">
    <property type="entry name" value="AB_hydrolase_sf"/>
</dbReference>
<dbReference type="PRINTS" id="PR00412">
    <property type="entry name" value="EPOXHYDRLASE"/>
</dbReference>
<dbReference type="EMBL" id="CP035758">
    <property type="protein sequence ID" value="QBD80420.1"/>
    <property type="molecule type" value="Genomic_DNA"/>
</dbReference>
<dbReference type="Pfam" id="PF00561">
    <property type="entry name" value="Abhydrolase_1"/>
    <property type="match status" value="1"/>
</dbReference>
<dbReference type="AlphaFoldDB" id="A0A4P6JYA4"/>
<feature type="domain" description="AB hydrolase-1" evidence="1">
    <location>
        <begin position="21"/>
        <end position="249"/>
    </location>
</feature>
<dbReference type="OrthoDB" id="252464at2"/>
<evidence type="ECO:0000313" key="3">
    <source>
        <dbReference type="Proteomes" id="UP000290365"/>
    </source>
</evidence>
<dbReference type="InterPro" id="IPR000639">
    <property type="entry name" value="Epox_hydrolase-like"/>
</dbReference>
<dbReference type="RefSeq" id="WP_129891484.1">
    <property type="nucleotide sequence ID" value="NZ_CP035758.1"/>
</dbReference>
<dbReference type="KEGG" id="kbs:EPA93_32390"/>
<organism evidence="2 3">
    <name type="scientific">Ktedonosporobacter rubrisoli</name>
    <dbReference type="NCBI Taxonomy" id="2509675"/>
    <lineage>
        <taxon>Bacteria</taxon>
        <taxon>Bacillati</taxon>
        <taxon>Chloroflexota</taxon>
        <taxon>Ktedonobacteria</taxon>
        <taxon>Ktedonobacterales</taxon>
        <taxon>Ktedonosporobacteraceae</taxon>
        <taxon>Ktedonosporobacter</taxon>
    </lineage>
</organism>
<dbReference type="SUPFAM" id="SSF53474">
    <property type="entry name" value="alpha/beta-Hydrolases"/>
    <property type="match status" value="1"/>
</dbReference>
<dbReference type="Proteomes" id="UP000290365">
    <property type="component" value="Chromosome"/>
</dbReference>
<keyword evidence="3" id="KW-1185">Reference proteome</keyword>
<keyword evidence="2" id="KW-0378">Hydrolase</keyword>
<protein>
    <submittedName>
        <fullName evidence="2">Alpha/beta fold hydrolase</fullName>
    </submittedName>
</protein>
<dbReference type="PANTHER" id="PTHR43798:SF29">
    <property type="entry name" value="AB HYDROLASE-1 DOMAIN-CONTAINING PROTEIN"/>
    <property type="match status" value="1"/>
</dbReference>